<feature type="compositionally biased region" description="Polar residues" evidence="1">
    <location>
        <begin position="275"/>
        <end position="290"/>
    </location>
</feature>
<feature type="compositionally biased region" description="Polar residues" evidence="1">
    <location>
        <begin position="387"/>
        <end position="401"/>
    </location>
</feature>
<sequence length="1116" mass="119626">MSGKDPHQQRQGGPDATSAQIQEGMESGGMGGNTATPGGAVATPRQGEDGSSSGNQRTPSQQSQPPPQQPPSTIASQTTPAQPLRKQPSSNLAQAATSSSANTSPHSSRNTSPVRRDSRPQTLTQPIATQPSAAAIQRALSAANVPQLQASGGNAAPGGPVTDAVSRLPRASKSVSGSGSGDVTPQWPVSPRLKSPPPSAPNSRRGSGATQQSQQQKKQETANAGAPSISVQSATPQQAVTPPSKQVSSNGSDEQGKQEQSLQAPPKVPSRGPSGKSTLETVQENSSDSVPESPAATQAAADLKPLSRISEEDGAAARKEGQDSDKLTQPAESGSESAGSKADQKRGRRQSLTQPNKNATRSSTSKSSYPPLHSAKSRQNEGKPNMTVETETVQSIPQSALSAGYDRVGSGRNDPGSLRMKASTETIRPKKERKKPSQKARSLNQGTGKFYPNTSASPARLHNRCHPLGCSESLDEWEEDSAYDSTVGSPSLVSNNDTLVDGGSSSVRCGPGSPASIQRRKSWAASMRGFLSFGYPSKYTYSNNRLRKASSKADIFEARVARDVEEANYTSDSDETFVYESNPPEPQRRPRHHSRTPSVTSSHSIAEQRSGTGPRGYGSIAGGGGGDLDDGRRVAGKRSMKFASNPYNADSIDSPDSVKNGHGTGTSRSGHHQARHIGRFGARGGLYHHQNASGMFDGNQYGESPFTQASKLRNSHLGMRHSSRPNSPRSPQSGLSQPPQMRGPSSLFGGASRKQENSYDFDGEGADDERTPLVGTVRHTSRGSALRGPHSRIQSGSVRSIDEFYSPSDPRRRRRFCCGGLGGCVLGFAVVVAVLLSAVGFLIMSNRPMYDVRIRRIENVLASEQEIMLDLMVGAVNPNALGITVGDMDVNVFAKSKHVGSSRNQLRSQESQLDRRRRSKRSESLPVADPGESNSWQDLTEHWHVPWRHDGDVDDGTDTLPPSDGNEDFGKDAQTMLLGRIFHFDQALAFSGSPVKRHTHYSLGEVRLLHPGNKTEEAGSRRWESVVQHPFELIVRGVLRYQLPVSMRTESVSVAASVVVHPEEGIDKAGNMRLSPVSKEKGWEWIDWPDITEDEDPDQFHRLEVGERSVEAAEES</sequence>
<feature type="compositionally biased region" description="Basic and acidic residues" evidence="1">
    <location>
        <begin position="309"/>
        <end position="326"/>
    </location>
</feature>
<feature type="compositionally biased region" description="Polar residues" evidence="1">
    <location>
        <begin position="229"/>
        <end position="263"/>
    </location>
</feature>
<feature type="compositionally biased region" description="Gly residues" evidence="1">
    <location>
        <begin position="613"/>
        <end position="626"/>
    </location>
</feature>
<dbReference type="InterPro" id="IPR024260">
    <property type="entry name" value="Vac7"/>
</dbReference>
<evidence type="ECO:0000256" key="1">
    <source>
        <dbReference type="SAM" id="MobiDB-lite"/>
    </source>
</evidence>
<comment type="caution">
    <text evidence="3">The sequence shown here is derived from an EMBL/GenBank/DDBJ whole genome shotgun (WGS) entry which is preliminary data.</text>
</comment>
<feature type="compositionally biased region" description="Polar residues" evidence="1">
    <location>
        <begin position="350"/>
        <end position="368"/>
    </location>
</feature>
<feature type="compositionally biased region" description="Low complexity" evidence="1">
    <location>
        <begin position="89"/>
        <end position="108"/>
    </location>
</feature>
<dbReference type="Proteomes" id="UP000276864">
    <property type="component" value="Unassembled WGS sequence"/>
</dbReference>
<protein>
    <submittedName>
        <fullName evidence="3">Uncharacterized protein</fullName>
    </submittedName>
</protein>
<feature type="region of interest" description="Disordered" evidence="1">
    <location>
        <begin position="716"/>
        <end position="806"/>
    </location>
</feature>
<feature type="compositionally biased region" description="Polar residues" evidence="1">
    <location>
        <begin position="120"/>
        <end position="132"/>
    </location>
</feature>
<feature type="compositionally biased region" description="Polar residues" evidence="1">
    <location>
        <begin position="201"/>
        <end position="210"/>
    </location>
</feature>
<evidence type="ECO:0000256" key="2">
    <source>
        <dbReference type="SAM" id="Phobius"/>
    </source>
</evidence>
<name>A0A3M7APR6_HORWE</name>
<dbReference type="GO" id="GO:0000011">
    <property type="term" value="P:vacuole inheritance"/>
    <property type="evidence" value="ECO:0007669"/>
    <property type="project" value="TreeGrafter"/>
</dbReference>
<dbReference type="GO" id="GO:0000329">
    <property type="term" value="C:fungal-type vacuole membrane"/>
    <property type="evidence" value="ECO:0007669"/>
    <property type="project" value="TreeGrafter"/>
</dbReference>
<feature type="region of interest" description="Disordered" evidence="1">
    <location>
        <begin position="1"/>
        <end position="135"/>
    </location>
</feature>
<dbReference type="GO" id="GO:0010513">
    <property type="term" value="P:positive regulation of phosphatidylinositol biosynthetic process"/>
    <property type="evidence" value="ECO:0007669"/>
    <property type="project" value="TreeGrafter"/>
</dbReference>
<feature type="compositionally biased region" description="Low complexity" evidence="1">
    <location>
        <begin position="331"/>
        <end position="340"/>
    </location>
</feature>
<feature type="compositionally biased region" description="Low complexity" evidence="1">
    <location>
        <begin position="724"/>
        <end position="733"/>
    </location>
</feature>
<dbReference type="Pfam" id="PF12751">
    <property type="entry name" value="Vac7"/>
    <property type="match status" value="2"/>
</dbReference>
<proteinExistence type="predicted"/>
<dbReference type="PANTHER" id="PTHR28258:SF1">
    <property type="entry name" value="VACUOLAR SEGREGATION PROTEIN 7"/>
    <property type="match status" value="1"/>
</dbReference>
<feature type="transmembrane region" description="Helical" evidence="2">
    <location>
        <begin position="820"/>
        <end position="843"/>
    </location>
</feature>
<organism evidence="3 4">
    <name type="scientific">Hortaea werneckii</name>
    <name type="common">Black yeast</name>
    <name type="synonym">Cladosporium werneckii</name>
    <dbReference type="NCBI Taxonomy" id="91943"/>
    <lineage>
        <taxon>Eukaryota</taxon>
        <taxon>Fungi</taxon>
        <taxon>Dikarya</taxon>
        <taxon>Ascomycota</taxon>
        <taxon>Pezizomycotina</taxon>
        <taxon>Dothideomycetes</taxon>
        <taxon>Dothideomycetidae</taxon>
        <taxon>Mycosphaerellales</taxon>
        <taxon>Teratosphaeriaceae</taxon>
        <taxon>Hortaea</taxon>
    </lineage>
</organism>
<feature type="region of interest" description="Disordered" evidence="1">
    <location>
        <begin position="149"/>
        <end position="458"/>
    </location>
</feature>
<keyword evidence="2" id="KW-0472">Membrane</keyword>
<dbReference type="AlphaFoldDB" id="A0A3M7APR6"/>
<feature type="region of interest" description="Disordered" evidence="1">
    <location>
        <begin position="901"/>
        <end position="936"/>
    </location>
</feature>
<feature type="region of interest" description="Disordered" evidence="1">
    <location>
        <begin position="566"/>
        <end position="674"/>
    </location>
</feature>
<reference evidence="3 4" key="1">
    <citation type="journal article" date="2018" name="BMC Genomics">
        <title>Genomic evidence for intraspecific hybridization in a clonal and extremely halotolerant yeast.</title>
        <authorList>
            <person name="Gostincar C."/>
            <person name="Stajich J.E."/>
            <person name="Zupancic J."/>
            <person name="Zalar P."/>
            <person name="Gunde-Cimerman N."/>
        </authorList>
    </citation>
    <scope>NUCLEOTIDE SEQUENCE [LARGE SCALE GENOMIC DNA]</scope>
    <source>
        <strain evidence="3 4">EXF-6651</strain>
    </source>
</reference>
<dbReference type="EMBL" id="QWIM01000955">
    <property type="protein sequence ID" value="RMY29565.1"/>
    <property type="molecule type" value="Genomic_DNA"/>
</dbReference>
<dbReference type="GO" id="GO:1903778">
    <property type="term" value="P:protein localization to vacuolar membrane"/>
    <property type="evidence" value="ECO:0007669"/>
    <property type="project" value="TreeGrafter"/>
</dbReference>
<feature type="compositionally biased region" description="Polar residues" evidence="1">
    <location>
        <begin position="596"/>
        <end position="611"/>
    </location>
</feature>
<feature type="compositionally biased region" description="Polar residues" evidence="1">
    <location>
        <begin position="483"/>
        <end position="507"/>
    </location>
</feature>
<dbReference type="GO" id="GO:0070772">
    <property type="term" value="C:PAS complex"/>
    <property type="evidence" value="ECO:0007669"/>
    <property type="project" value="TreeGrafter"/>
</dbReference>
<keyword evidence="2" id="KW-0812">Transmembrane</keyword>
<keyword evidence="2" id="KW-1133">Transmembrane helix</keyword>
<feature type="region of interest" description="Disordered" evidence="1">
    <location>
        <begin position="481"/>
        <end position="516"/>
    </location>
</feature>
<feature type="compositionally biased region" description="Polar residues" evidence="1">
    <location>
        <begin position="439"/>
        <end position="457"/>
    </location>
</feature>
<accession>A0A3M7APR6</accession>
<feature type="compositionally biased region" description="Low complexity" evidence="1">
    <location>
        <begin position="71"/>
        <end position="80"/>
    </location>
</feature>
<evidence type="ECO:0000313" key="4">
    <source>
        <dbReference type="Proteomes" id="UP000276864"/>
    </source>
</evidence>
<evidence type="ECO:0000313" key="3">
    <source>
        <dbReference type="EMBL" id="RMY29565.1"/>
    </source>
</evidence>
<dbReference type="PANTHER" id="PTHR28258">
    <property type="entry name" value="VACUOLAR SEGREGATION PROTEIN 7"/>
    <property type="match status" value="1"/>
</dbReference>
<gene>
    <name evidence="3" type="ORF">D0866_08611</name>
</gene>
<feature type="compositionally biased region" description="Polar residues" evidence="1">
    <location>
        <begin position="901"/>
        <end position="911"/>
    </location>
</feature>